<dbReference type="InterPro" id="IPR050327">
    <property type="entry name" value="Proton-linked_MCT"/>
</dbReference>
<dbReference type="InterPro" id="IPR011701">
    <property type="entry name" value="MFS"/>
</dbReference>
<feature type="transmembrane region" description="Helical" evidence="2">
    <location>
        <begin position="171"/>
        <end position="190"/>
    </location>
</feature>
<keyword evidence="2" id="KW-0812">Transmembrane</keyword>
<dbReference type="GO" id="GO:0016020">
    <property type="term" value="C:membrane"/>
    <property type="evidence" value="ECO:0007669"/>
    <property type="project" value="UniProtKB-SubCell"/>
</dbReference>
<keyword evidence="2" id="KW-0472">Membrane</keyword>
<dbReference type="InterPro" id="IPR020846">
    <property type="entry name" value="MFS_dom"/>
</dbReference>
<feature type="transmembrane region" description="Helical" evidence="2">
    <location>
        <begin position="107"/>
        <end position="133"/>
    </location>
</feature>
<dbReference type="CDD" id="cd17352">
    <property type="entry name" value="MFS_MCT_SLC16"/>
    <property type="match status" value="1"/>
</dbReference>
<feature type="domain" description="Major facilitator superfamily (MFS) profile" evidence="3">
    <location>
        <begin position="14"/>
        <end position="464"/>
    </location>
</feature>
<proteinExistence type="predicted"/>
<dbReference type="SUPFAM" id="SSF103473">
    <property type="entry name" value="MFS general substrate transporter"/>
    <property type="match status" value="1"/>
</dbReference>
<evidence type="ECO:0000313" key="5">
    <source>
        <dbReference type="Proteomes" id="UP000271974"/>
    </source>
</evidence>
<feature type="transmembrane region" description="Helical" evidence="2">
    <location>
        <begin position="442"/>
        <end position="461"/>
    </location>
</feature>
<dbReference type="EMBL" id="RQTK01001462">
    <property type="protein sequence ID" value="RUS70218.1"/>
    <property type="molecule type" value="Genomic_DNA"/>
</dbReference>
<feature type="transmembrane region" description="Helical" evidence="2">
    <location>
        <begin position="317"/>
        <end position="336"/>
    </location>
</feature>
<gene>
    <name evidence="4" type="ORF">EGW08_022020</name>
</gene>
<dbReference type="PANTHER" id="PTHR11360:SF284">
    <property type="entry name" value="EG:103B4.3 PROTEIN-RELATED"/>
    <property type="match status" value="1"/>
</dbReference>
<keyword evidence="5" id="KW-1185">Reference proteome</keyword>
<dbReference type="PANTHER" id="PTHR11360">
    <property type="entry name" value="MONOCARBOXYLATE TRANSPORTER"/>
    <property type="match status" value="1"/>
</dbReference>
<comment type="subcellular location">
    <subcellularLocation>
        <location evidence="1">Membrane</location>
        <topology evidence="1">Multi-pass membrane protein</topology>
    </subcellularLocation>
</comment>
<protein>
    <recommendedName>
        <fullName evidence="3">Major facilitator superfamily (MFS) profile domain-containing protein</fullName>
    </recommendedName>
</protein>
<dbReference type="GO" id="GO:0008028">
    <property type="term" value="F:monocarboxylic acid transmembrane transporter activity"/>
    <property type="evidence" value="ECO:0007669"/>
    <property type="project" value="TreeGrafter"/>
</dbReference>
<evidence type="ECO:0000313" key="4">
    <source>
        <dbReference type="EMBL" id="RUS70218.1"/>
    </source>
</evidence>
<feature type="transmembrane region" description="Helical" evidence="2">
    <location>
        <begin position="140"/>
        <end position="165"/>
    </location>
</feature>
<comment type="caution">
    <text evidence="4">The sequence shown here is derived from an EMBL/GenBank/DDBJ whole genome shotgun (WGS) entry which is preliminary data.</text>
</comment>
<accession>A0A3S1H1B7</accession>
<dbReference type="Pfam" id="PF07690">
    <property type="entry name" value="MFS_1"/>
    <property type="match status" value="1"/>
</dbReference>
<feature type="transmembrane region" description="Helical" evidence="2">
    <location>
        <begin position="12"/>
        <end position="43"/>
    </location>
</feature>
<feature type="transmembrane region" description="Helical" evidence="2">
    <location>
        <begin position="410"/>
        <end position="430"/>
    </location>
</feature>
<reference evidence="4 5" key="1">
    <citation type="submission" date="2019-01" db="EMBL/GenBank/DDBJ databases">
        <title>A draft genome assembly of the solar-powered sea slug Elysia chlorotica.</title>
        <authorList>
            <person name="Cai H."/>
            <person name="Li Q."/>
            <person name="Fang X."/>
            <person name="Li J."/>
            <person name="Curtis N.E."/>
            <person name="Altenburger A."/>
            <person name="Shibata T."/>
            <person name="Feng M."/>
            <person name="Maeda T."/>
            <person name="Schwartz J.A."/>
            <person name="Shigenobu S."/>
            <person name="Lundholm N."/>
            <person name="Nishiyama T."/>
            <person name="Yang H."/>
            <person name="Hasebe M."/>
            <person name="Li S."/>
            <person name="Pierce S.K."/>
            <person name="Wang J."/>
        </authorList>
    </citation>
    <scope>NUCLEOTIDE SEQUENCE [LARGE SCALE GENOMIC DNA]</scope>
    <source>
        <strain evidence="4">EC2010</strain>
        <tissue evidence="4">Whole organism of an adult</tissue>
    </source>
</reference>
<feature type="transmembrane region" description="Helical" evidence="2">
    <location>
        <begin position="282"/>
        <end position="305"/>
    </location>
</feature>
<evidence type="ECO:0000256" key="2">
    <source>
        <dbReference type="SAM" id="Phobius"/>
    </source>
</evidence>
<feature type="transmembrane region" description="Helical" evidence="2">
    <location>
        <begin position="373"/>
        <end position="398"/>
    </location>
</feature>
<keyword evidence="2" id="KW-1133">Transmembrane helix</keyword>
<feature type="transmembrane region" description="Helical" evidence="2">
    <location>
        <begin position="82"/>
        <end position="101"/>
    </location>
</feature>
<organism evidence="4 5">
    <name type="scientific">Elysia chlorotica</name>
    <name type="common">Eastern emerald elysia</name>
    <name type="synonym">Sea slug</name>
    <dbReference type="NCBI Taxonomy" id="188477"/>
    <lineage>
        <taxon>Eukaryota</taxon>
        <taxon>Metazoa</taxon>
        <taxon>Spiralia</taxon>
        <taxon>Lophotrochozoa</taxon>
        <taxon>Mollusca</taxon>
        <taxon>Gastropoda</taxon>
        <taxon>Heterobranchia</taxon>
        <taxon>Euthyneura</taxon>
        <taxon>Panpulmonata</taxon>
        <taxon>Sacoglossa</taxon>
        <taxon>Placobranchoidea</taxon>
        <taxon>Plakobranchidae</taxon>
        <taxon>Elysia</taxon>
    </lineage>
</organism>
<dbReference type="AlphaFoldDB" id="A0A3S1H1B7"/>
<feature type="transmembrane region" description="Helical" evidence="2">
    <location>
        <begin position="55"/>
        <end position="75"/>
    </location>
</feature>
<dbReference type="Gene3D" id="1.20.1250.20">
    <property type="entry name" value="MFS general substrate transporter like domains"/>
    <property type="match status" value="1"/>
</dbReference>
<dbReference type="PROSITE" id="PS50850">
    <property type="entry name" value="MFS"/>
    <property type="match status" value="1"/>
</dbReference>
<evidence type="ECO:0000259" key="3">
    <source>
        <dbReference type="PROSITE" id="PS50850"/>
    </source>
</evidence>
<name>A0A3S1H1B7_ELYCH</name>
<evidence type="ECO:0000256" key="1">
    <source>
        <dbReference type="ARBA" id="ARBA00004141"/>
    </source>
</evidence>
<feature type="transmembrane region" description="Helical" evidence="2">
    <location>
        <begin position="348"/>
        <end position="367"/>
    </location>
</feature>
<dbReference type="Proteomes" id="UP000271974">
    <property type="component" value="Unassembled WGS sequence"/>
</dbReference>
<sequence>MAPVAFSAPDGGYGWMIVFSSFFIHFMCNGLTLAMGVLCVSWYQEFDSTKTETSWVVSVNVAVMLAMGPFASGLAARMGYRAMAVTGACFITVGSLLSSMASSINGLMLTIGVIGGIGGGMCYLPAVAVPAFYFEKRRSLAMGLGTAGIGGGMFLLAPVINWLIAYYGWRGTMVILAGFSFNLCVAGALMRPLDALSRPRATNIAVRYPNSEAASDTESLVQPYTKNDPMRELKLKLGRITLDSNSESESGSGQSSQEPPLTLTDRIQAAIMGQLRLLQDTTFLLFALSNFLTNLSIVMPAVFMVDRAVSEGLGSEFASLLVSLNGAGTIAGRVAIAVIADHPRMNRLVAYMAVLVLAGAITCLSPICGSSMLLHGFYACSFGILIGNYGALCPCVMVDLKGLDAVGESYGMLLMFMGISNLMGAPVGGILYDFCGSFSPPFVLHGLFLVASGLIVLPLLCRQAKK</sequence>
<dbReference type="InterPro" id="IPR036259">
    <property type="entry name" value="MFS_trans_sf"/>
</dbReference>
<dbReference type="OrthoDB" id="6499973at2759"/>